<dbReference type="KEGG" id="gom:D7316_03569"/>
<proteinExistence type="predicted"/>
<protein>
    <submittedName>
        <fullName evidence="2">Putative HTH-type transcriptional regulator</fullName>
    </submittedName>
</protein>
<dbReference type="SUPFAM" id="SSF46785">
    <property type="entry name" value="Winged helix' DNA-binding domain"/>
    <property type="match status" value="1"/>
</dbReference>
<feature type="domain" description="HTH marR-type" evidence="1">
    <location>
        <begin position="5"/>
        <end position="137"/>
    </location>
</feature>
<dbReference type="Gene3D" id="1.10.10.10">
    <property type="entry name" value="Winged helix-like DNA-binding domain superfamily/Winged helix DNA-binding domain"/>
    <property type="match status" value="1"/>
</dbReference>
<dbReference type="OrthoDB" id="3216907at2"/>
<evidence type="ECO:0000313" key="3">
    <source>
        <dbReference type="Proteomes" id="UP000271469"/>
    </source>
</evidence>
<dbReference type="PROSITE" id="PS50995">
    <property type="entry name" value="HTH_MARR_2"/>
    <property type="match status" value="1"/>
</dbReference>
<dbReference type="AlphaFoldDB" id="A0A3G8JPE6"/>
<dbReference type="PANTHER" id="PTHR39515:SF2">
    <property type="entry name" value="HTH-TYPE TRANSCRIPTIONAL REGULATOR RV0880"/>
    <property type="match status" value="1"/>
</dbReference>
<dbReference type="PRINTS" id="PR00598">
    <property type="entry name" value="HTHMARR"/>
</dbReference>
<dbReference type="InterPro" id="IPR052526">
    <property type="entry name" value="HTH-type_Bedaq_tolerance"/>
</dbReference>
<dbReference type="InterPro" id="IPR036388">
    <property type="entry name" value="WH-like_DNA-bd_sf"/>
</dbReference>
<name>A0A3G8JPE6_9ACTN</name>
<keyword evidence="3" id="KW-1185">Reference proteome</keyword>
<accession>A0A3G8JPE6</accession>
<dbReference type="PANTHER" id="PTHR39515">
    <property type="entry name" value="CONSERVED PROTEIN"/>
    <property type="match status" value="1"/>
</dbReference>
<dbReference type="Pfam" id="PF01047">
    <property type="entry name" value="MarR"/>
    <property type="match status" value="1"/>
</dbReference>
<dbReference type="Proteomes" id="UP000271469">
    <property type="component" value="Chromosome"/>
</dbReference>
<evidence type="ECO:0000313" key="2">
    <source>
        <dbReference type="EMBL" id="AZG46964.1"/>
    </source>
</evidence>
<dbReference type="GO" id="GO:0003700">
    <property type="term" value="F:DNA-binding transcription factor activity"/>
    <property type="evidence" value="ECO:0007669"/>
    <property type="project" value="InterPro"/>
</dbReference>
<dbReference type="RefSeq" id="WP_124709400.1">
    <property type="nucleotide sequence ID" value="NZ_CP033972.1"/>
</dbReference>
<reference evidence="2 3" key="1">
    <citation type="submission" date="2018-11" db="EMBL/GenBank/DDBJ databases">
        <title>Gordonia insulae sp. nov., isolated from an island soil.</title>
        <authorList>
            <person name="Kim Y.S."/>
            <person name="Kim S.B."/>
        </authorList>
    </citation>
    <scope>NUCLEOTIDE SEQUENCE [LARGE SCALE GENOMIC DNA]</scope>
    <source>
        <strain evidence="2 3">MMS17-SY073</strain>
    </source>
</reference>
<dbReference type="EMBL" id="CP033972">
    <property type="protein sequence ID" value="AZG46964.1"/>
    <property type="molecule type" value="Genomic_DNA"/>
</dbReference>
<dbReference type="InterPro" id="IPR000835">
    <property type="entry name" value="HTH_MarR-typ"/>
</dbReference>
<organism evidence="2 3">
    <name type="scientific">Gordonia insulae</name>
    <dbReference type="NCBI Taxonomy" id="2420509"/>
    <lineage>
        <taxon>Bacteria</taxon>
        <taxon>Bacillati</taxon>
        <taxon>Actinomycetota</taxon>
        <taxon>Actinomycetes</taxon>
        <taxon>Mycobacteriales</taxon>
        <taxon>Gordoniaceae</taxon>
        <taxon>Gordonia</taxon>
    </lineage>
</organism>
<dbReference type="SMART" id="SM00347">
    <property type="entry name" value="HTH_MARR"/>
    <property type="match status" value="1"/>
</dbReference>
<evidence type="ECO:0000259" key="1">
    <source>
        <dbReference type="PROSITE" id="PS50995"/>
    </source>
</evidence>
<sequence length="160" mass="17135">MSDSVPELAASLRPSVTRLYLSLRRRTPIAEYSAAQASALSVLASDGPMRMGELADRESIRMPTATALVDGLTKTGLVERRPDPQDRRAVIVSLTDYGQQLLDRVRGERDVILTTALNELSAADRAALAAAAPALDALRNQLERQQLDAGSAHDAPASTD</sequence>
<dbReference type="InterPro" id="IPR036390">
    <property type="entry name" value="WH_DNA-bd_sf"/>
</dbReference>
<gene>
    <name evidence="2" type="ORF">D7316_03569</name>
</gene>